<evidence type="ECO:0000313" key="2">
    <source>
        <dbReference type="Proteomes" id="UP000244073"/>
    </source>
</evidence>
<protein>
    <submittedName>
        <fullName evidence="1">Uncharacterized protein</fullName>
    </submittedName>
</protein>
<sequence length="168" mass="19249">MAMRNPRSPPKIGLTWQPLWSRENAADMQVSGITYCLIRAFRSANSPRRIPLFWLDPGHSFFSSRWSQPCTPLGSSMAFDVPVYECMSDYSPVVVASSWTRPLIPDYLTATRQIEILCSNASHRAPFKAWPGFWNLRSPDSSMREDEREQATLEERPMLDANIVHQTQ</sequence>
<dbReference type="VEuPathDB" id="FungiDB:P175DRAFT_0528532"/>
<dbReference type="Proteomes" id="UP000244073">
    <property type="component" value="Unassembled WGS sequence"/>
</dbReference>
<comment type="caution">
    <text evidence="1">The sequence shown here is derived from an EMBL/GenBank/DDBJ whole genome shotgun (WGS) entry which is preliminary data.</text>
</comment>
<reference evidence="1 2" key="1">
    <citation type="journal article" date="2018" name="Proc. Natl. Acad. Sci. U.S.A.">
        <title>Linking secondary metabolites to gene clusters through genome sequencing of six diverse Aspergillus species.</title>
        <authorList>
            <person name="Kaerboelling I."/>
            <person name="Vesth T.C."/>
            <person name="Frisvad J.C."/>
            <person name="Nybo J.L."/>
            <person name="Theobald S."/>
            <person name="Kuo A."/>
            <person name="Bowyer P."/>
            <person name="Matsuda Y."/>
            <person name="Mondo S."/>
            <person name="Lyhne E.K."/>
            <person name="Kogle M.E."/>
            <person name="Clum A."/>
            <person name="Lipzen A."/>
            <person name="Salamov A."/>
            <person name="Ngan C.Y."/>
            <person name="Daum C."/>
            <person name="Chiniquy J."/>
            <person name="Barry K."/>
            <person name="LaButti K."/>
            <person name="Haridas S."/>
            <person name="Simmons B.A."/>
            <person name="Magnuson J.K."/>
            <person name="Mortensen U.H."/>
            <person name="Larsen T.O."/>
            <person name="Grigoriev I.V."/>
            <person name="Baker S.E."/>
            <person name="Andersen M.R."/>
        </authorList>
    </citation>
    <scope>NUCLEOTIDE SEQUENCE [LARGE SCALE GENOMIC DNA]</scope>
    <source>
        <strain evidence="1 2">IBT 24754</strain>
    </source>
</reference>
<organism evidence="1 2">
    <name type="scientific">Aspergillus ochraceoroseus IBT 24754</name>
    <dbReference type="NCBI Taxonomy" id="1392256"/>
    <lineage>
        <taxon>Eukaryota</taxon>
        <taxon>Fungi</taxon>
        <taxon>Dikarya</taxon>
        <taxon>Ascomycota</taxon>
        <taxon>Pezizomycotina</taxon>
        <taxon>Eurotiomycetes</taxon>
        <taxon>Eurotiomycetidae</taxon>
        <taxon>Eurotiales</taxon>
        <taxon>Aspergillaceae</taxon>
        <taxon>Aspergillus</taxon>
        <taxon>Aspergillus subgen. Nidulantes</taxon>
    </lineage>
</organism>
<evidence type="ECO:0000313" key="1">
    <source>
        <dbReference type="EMBL" id="PTU25011.1"/>
    </source>
</evidence>
<proteinExistence type="predicted"/>
<gene>
    <name evidence="1" type="ORF">P175DRAFT_0528532</name>
</gene>
<dbReference type="RefSeq" id="XP_040756403.1">
    <property type="nucleotide sequence ID" value="XM_040899624.1"/>
</dbReference>
<name>A0A2T5M902_9EURO</name>
<dbReference type="EMBL" id="MSFN02000001">
    <property type="protein sequence ID" value="PTU25011.1"/>
    <property type="molecule type" value="Genomic_DNA"/>
</dbReference>
<accession>A0A2T5M902</accession>
<dbReference type="AlphaFoldDB" id="A0A2T5M902"/>
<dbReference type="GeneID" id="63816506"/>